<keyword evidence="3" id="KW-1185">Reference proteome</keyword>
<proteinExistence type="predicted"/>
<keyword evidence="2" id="KW-0808">Transferase</keyword>
<reference evidence="2 3" key="1">
    <citation type="submission" date="2019-10" db="EMBL/GenBank/DDBJ databases">
        <title>Alkaliphilus serpentinus sp. nov. and Alkaliphilus pronyensis sp. nov., two novel anaerobic alkaliphilic species isolated from the serpentinized-hosted hydrothermal field of the Prony Bay (New Caledonia).</title>
        <authorList>
            <person name="Postec A."/>
        </authorList>
    </citation>
    <scope>NUCLEOTIDE SEQUENCE [LARGE SCALE GENOMIC DNA]</scope>
    <source>
        <strain evidence="2 3">LacV</strain>
    </source>
</reference>
<dbReference type="PANTHER" id="PTHR36836">
    <property type="entry name" value="COLANIC ACID BIOSYNTHESIS PROTEIN WCAK"/>
    <property type="match status" value="1"/>
</dbReference>
<dbReference type="AlphaFoldDB" id="A0A6I0FNM7"/>
<dbReference type="OrthoDB" id="1814359at2"/>
<dbReference type="SUPFAM" id="SSF53756">
    <property type="entry name" value="UDP-Glycosyltransferase/glycogen phosphorylase"/>
    <property type="match status" value="1"/>
</dbReference>
<feature type="domain" description="Polysaccharide pyruvyl transferase" evidence="1">
    <location>
        <begin position="13"/>
        <end position="319"/>
    </location>
</feature>
<organism evidence="2 3">
    <name type="scientific">Alkaliphilus pronyensis</name>
    <dbReference type="NCBI Taxonomy" id="1482732"/>
    <lineage>
        <taxon>Bacteria</taxon>
        <taxon>Bacillati</taxon>
        <taxon>Bacillota</taxon>
        <taxon>Clostridia</taxon>
        <taxon>Peptostreptococcales</taxon>
        <taxon>Natronincolaceae</taxon>
        <taxon>Alkaliphilus</taxon>
    </lineage>
</organism>
<dbReference type="Proteomes" id="UP000432715">
    <property type="component" value="Unassembled WGS sequence"/>
</dbReference>
<sequence>MDICFYGHAGSDNHGCEAIVRSTYDVLNEEYRLTLFTINKAADNKYQIDLLAKDIVQYHRYFKKNAPSYLLNRFLKNVFNYDNFYYHYANHNLLNNIKRDSIYFSIGGDNYCYGNYHKNLAYINKKLSKVTKTVLWGASIEESIINKPHVIEDLKRYSLITARETLTYEALLRAGINKNTHLIPDTAFMLPKVSLDLPEGFIEGKTIGINVSPLVQKLEKDNNMTYLNYKELVKFILKKTDYHIAFIPHVVIEGNNDLTPLTELYNEFKSSNRVVLLGDYNCLELKGFIARCRLFVGARTHATIAAYSSCVPTLVLGYSVKSKGIAKDLFGSYDQYVIPVQELQNQHQLTEAFEWLLDNEEKVREYLQIKIPEYTLPITKAKNLIDSLVSHK</sequence>
<evidence type="ECO:0000259" key="1">
    <source>
        <dbReference type="Pfam" id="PF04230"/>
    </source>
</evidence>
<dbReference type="GO" id="GO:0016740">
    <property type="term" value="F:transferase activity"/>
    <property type="evidence" value="ECO:0007669"/>
    <property type="project" value="UniProtKB-KW"/>
</dbReference>
<accession>A0A6I0FNM7</accession>
<gene>
    <name evidence="2" type="ORF">F8154_00485</name>
</gene>
<name>A0A6I0FNM7_9FIRM</name>
<protein>
    <submittedName>
        <fullName evidence="2">Polysaccharide pyruvyl transferase family protein</fullName>
    </submittedName>
</protein>
<dbReference type="PANTHER" id="PTHR36836:SF1">
    <property type="entry name" value="COLANIC ACID BIOSYNTHESIS PROTEIN WCAK"/>
    <property type="match status" value="1"/>
</dbReference>
<evidence type="ECO:0000313" key="3">
    <source>
        <dbReference type="Proteomes" id="UP000432715"/>
    </source>
</evidence>
<dbReference type="EMBL" id="WBZC01000002">
    <property type="protein sequence ID" value="KAB3539663.1"/>
    <property type="molecule type" value="Genomic_DNA"/>
</dbReference>
<comment type="caution">
    <text evidence="2">The sequence shown here is derived from an EMBL/GenBank/DDBJ whole genome shotgun (WGS) entry which is preliminary data.</text>
</comment>
<dbReference type="InterPro" id="IPR007345">
    <property type="entry name" value="Polysacch_pyruvyl_Trfase"/>
</dbReference>
<dbReference type="Pfam" id="PF04230">
    <property type="entry name" value="PS_pyruv_trans"/>
    <property type="match status" value="1"/>
</dbReference>
<evidence type="ECO:0000313" key="2">
    <source>
        <dbReference type="EMBL" id="KAB3539663.1"/>
    </source>
</evidence>
<dbReference type="RefSeq" id="WP_151859623.1">
    <property type="nucleotide sequence ID" value="NZ_WBZC01000002.1"/>
</dbReference>